<keyword evidence="2" id="KW-1185">Reference proteome</keyword>
<protein>
    <recommendedName>
        <fullName evidence="3">FAS1 domain-containing protein</fullName>
    </recommendedName>
</protein>
<proteinExistence type="predicted"/>
<dbReference type="PANTHER" id="PTHR33985:SF15">
    <property type="entry name" value="FASCICLIN-LIKE ARABINOGALACTAN PROTEIN 19"/>
    <property type="match status" value="1"/>
</dbReference>
<dbReference type="AlphaFoldDB" id="A0A484M5Y0"/>
<organism evidence="1 2">
    <name type="scientific">Cuscuta campestris</name>
    <dbReference type="NCBI Taxonomy" id="132261"/>
    <lineage>
        <taxon>Eukaryota</taxon>
        <taxon>Viridiplantae</taxon>
        <taxon>Streptophyta</taxon>
        <taxon>Embryophyta</taxon>
        <taxon>Tracheophyta</taxon>
        <taxon>Spermatophyta</taxon>
        <taxon>Magnoliopsida</taxon>
        <taxon>eudicotyledons</taxon>
        <taxon>Gunneridae</taxon>
        <taxon>Pentapetalae</taxon>
        <taxon>asterids</taxon>
        <taxon>lamiids</taxon>
        <taxon>Solanales</taxon>
        <taxon>Convolvulaceae</taxon>
        <taxon>Cuscuteae</taxon>
        <taxon>Cuscuta</taxon>
        <taxon>Cuscuta subgen. Grammica</taxon>
        <taxon>Cuscuta sect. Cleistogrammica</taxon>
    </lineage>
</organism>
<sequence length="106" mass="11256">MVNSAFDYAAILRCHVIPQRLSVRGLNRLCSESSLCTLAADHDLRVESRCSTPSGDVISVDGVVVVALGLFYARNIAAHGLKGILNCRSRRATHDDVTGAAAGNAF</sequence>
<gene>
    <name evidence="1" type="ORF">CCAM_LOCUS25793</name>
</gene>
<accession>A0A484M5Y0</accession>
<dbReference type="Proteomes" id="UP000595140">
    <property type="component" value="Unassembled WGS sequence"/>
</dbReference>
<dbReference type="EMBL" id="OOIL02002675">
    <property type="protein sequence ID" value="VFQ84017.1"/>
    <property type="molecule type" value="Genomic_DNA"/>
</dbReference>
<reference evidence="1 2" key="1">
    <citation type="submission" date="2018-04" db="EMBL/GenBank/DDBJ databases">
        <authorList>
            <person name="Vogel A."/>
        </authorList>
    </citation>
    <scope>NUCLEOTIDE SEQUENCE [LARGE SCALE GENOMIC DNA]</scope>
</reference>
<evidence type="ECO:0008006" key="3">
    <source>
        <dbReference type="Google" id="ProtNLM"/>
    </source>
</evidence>
<dbReference type="PANTHER" id="PTHR33985">
    <property type="entry name" value="OS02G0491300 PROTEIN-RELATED"/>
    <property type="match status" value="1"/>
</dbReference>
<dbReference type="OrthoDB" id="1937685at2759"/>
<evidence type="ECO:0000313" key="1">
    <source>
        <dbReference type="EMBL" id="VFQ84017.1"/>
    </source>
</evidence>
<name>A0A484M5Y0_9ASTE</name>
<evidence type="ECO:0000313" key="2">
    <source>
        <dbReference type="Proteomes" id="UP000595140"/>
    </source>
</evidence>
<dbReference type="InterPro" id="IPR052806">
    <property type="entry name" value="Fasciclin-like_AGP"/>
</dbReference>